<dbReference type="Gene3D" id="3.10.180.10">
    <property type="entry name" value="2,3-Dihydroxybiphenyl 1,2-Dioxygenase, domain 1"/>
    <property type="match status" value="2"/>
</dbReference>
<name>A0ABN2MVL7_9PSEU</name>
<dbReference type="Pfam" id="PF00903">
    <property type="entry name" value="Glyoxalase"/>
    <property type="match status" value="1"/>
</dbReference>
<sequence length="285" mass="31375">MGVRSLGYVRLDSPDIEAWRKFGEDFLGLMKVDGTDPGSLYFRVDHYPPRLVVTPAAEPGLGAMGFEVTDRRELAALVADVEAEGIKVTEGTPEECAERRVTGFASFLDPGGNTVELFHGAVLDHVPVHTPLVRSGFVTGDQGFGHVIVTAEDTAAQFDFYQRVLGFVERNTMGPVTFMGCNARHHTFAVAPGPGPGRLVHIMVEVGDLDDVGLALDRRERLDVPLMNSLGKHTNDRMVSFYTYSPELYAIEFGWNGLRVEEPEPVYEITEGAFWGHKFLPPPGR</sequence>
<keyword evidence="3" id="KW-1185">Reference proteome</keyword>
<dbReference type="InterPro" id="IPR004360">
    <property type="entry name" value="Glyas_Fos-R_dOase_dom"/>
</dbReference>
<dbReference type="EMBL" id="BAAAQK010000004">
    <property type="protein sequence ID" value="GAA1838368.1"/>
    <property type="molecule type" value="Genomic_DNA"/>
</dbReference>
<feature type="domain" description="VOC" evidence="1">
    <location>
        <begin position="5"/>
        <end position="120"/>
    </location>
</feature>
<dbReference type="PROSITE" id="PS51819">
    <property type="entry name" value="VOC"/>
    <property type="match status" value="2"/>
</dbReference>
<reference evidence="2 3" key="1">
    <citation type="journal article" date="2019" name="Int. J. Syst. Evol. Microbiol.">
        <title>The Global Catalogue of Microorganisms (GCM) 10K type strain sequencing project: providing services to taxonomists for standard genome sequencing and annotation.</title>
        <authorList>
            <consortium name="The Broad Institute Genomics Platform"/>
            <consortium name="The Broad Institute Genome Sequencing Center for Infectious Disease"/>
            <person name="Wu L."/>
            <person name="Ma J."/>
        </authorList>
    </citation>
    <scope>NUCLEOTIDE SEQUENCE [LARGE SCALE GENOMIC DNA]</scope>
    <source>
        <strain evidence="2 3">JCM 16009</strain>
    </source>
</reference>
<dbReference type="Proteomes" id="UP001500449">
    <property type="component" value="Unassembled WGS sequence"/>
</dbReference>
<dbReference type="SUPFAM" id="SSF54593">
    <property type="entry name" value="Glyoxalase/Bleomycin resistance protein/Dihydroxybiphenyl dioxygenase"/>
    <property type="match status" value="1"/>
</dbReference>
<comment type="caution">
    <text evidence="2">The sequence shown here is derived from an EMBL/GenBank/DDBJ whole genome shotgun (WGS) entry which is preliminary data.</text>
</comment>
<evidence type="ECO:0000313" key="2">
    <source>
        <dbReference type="EMBL" id="GAA1838368.1"/>
    </source>
</evidence>
<dbReference type="InterPro" id="IPR037523">
    <property type="entry name" value="VOC_core"/>
</dbReference>
<dbReference type="CDD" id="cd07237">
    <property type="entry name" value="BphC1-RGP6_C_like"/>
    <property type="match status" value="1"/>
</dbReference>
<dbReference type="Pfam" id="PF22632">
    <property type="entry name" value="BphC_D1"/>
    <property type="match status" value="1"/>
</dbReference>
<gene>
    <name evidence="2" type="ORF">GCM10009836_16640</name>
</gene>
<dbReference type="CDD" id="cd07252">
    <property type="entry name" value="BphC1-RGP6_N_like"/>
    <property type="match status" value="1"/>
</dbReference>
<proteinExistence type="predicted"/>
<evidence type="ECO:0000313" key="3">
    <source>
        <dbReference type="Proteomes" id="UP001500449"/>
    </source>
</evidence>
<feature type="domain" description="VOC" evidence="1">
    <location>
        <begin position="143"/>
        <end position="256"/>
    </location>
</feature>
<accession>A0ABN2MVL7</accession>
<dbReference type="InterPro" id="IPR029068">
    <property type="entry name" value="Glyas_Bleomycin-R_OHBP_Dase"/>
</dbReference>
<evidence type="ECO:0000259" key="1">
    <source>
        <dbReference type="PROSITE" id="PS51819"/>
    </source>
</evidence>
<organism evidence="2 3">
    <name type="scientific">Pseudonocardia ailaonensis</name>
    <dbReference type="NCBI Taxonomy" id="367279"/>
    <lineage>
        <taxon>Bacteria</taxon>
        <taxon>Bacillati</taxon>
        <taxon>Actinomycetota</taxon>
        <taxon>Actinomycetes</taxon>
        <taxon>Pseudonocardiales</taxon>
        <taxon>Pseudonocardiaceae</taxon>
        <taxon>Pseudonocardia</taxon>
    </lineage>
</organism>
<dbReference type="RefSeq" id="WP_344414144.1">
    <property type="nucleotide sequence ID" value="NZ_BAAAQK010000004.1"/>
</dbReference>
<protein>
    <submittedName>
        <fullName evidence="2">VOC family protein</fullName>
    </submittedName>
</protein>